<dbReference type="Pfam" id="PF00512">
    <property type="entry name" value="HisKA"/>
    <property type="match status" value="1"/>
</dbReference>
<dbReference type="InterPro" id="IPR036890">
    <property type="entry name" value="HATPase_C_sf"/>
</dbReference>
<feature type="transmembrane region" description="Helical" evidence="14">
    <location>
        <begin position="97"/>
        <end position="115"/>
    </location>
</feature>
<dbReference type="PRINTS" id="PR00344">
    <property type="entry name" value="BCTRLSENSOR"/>
</dbReference>
<keyword evidence="9" id="KW-0418">Kinase</keyword>
<evidence type="ECO:0000256" key="4">
    <source>
        <dbReference type="ARBA" id="ARBA00022475"/>
    </source>
</evidence>
<dbReference type="InterPro" id="IPR003594">
    <property type="entry name" value="HATPase_dom"/>
</dbReference>
<evidence type="ECO:0000313" key="16">
    <source>
        <dbReference type="EMBL" id="ANE47675.1"/>
    </source>
</evidence>
<dbReference type="STRING" id="1178515.SY83_16855"/>
<evidence type="ECO:0000259" key="15">
    <source>
        <dbReference type="PROSITE" id="PS50109"/>
    </source>
</evidence>
<accession>A0A172TKU3</accession>
<evidence type="ECO:0000256" key="8">
    <source>
        <dbReference type="ARBA" id="ARBA00022741"/>
    </source>
</evidence>
<dbReference type="RefSeq" id="WP_068608608.1">
    <property type="nucleotide sequence ID" value="NZ_CP011388.1"/>
</dbReference>
<evidence type="ECO:0000256" key="6">
    <source>
        <dbReference type="ARBA" id="ARBA00022679"/>
    </source>
</evidence>
<evidence type="ECO:0000256" key="14">
    <source>
        <dbReference type="SAM" id="Phobius"/>
    </source>
</evidence>
<dbReference type="InterPro" id="IPR036097">
    <property type="entry name" value="HisK_dim/P_sf"/>
</dbReference>
<evidence type="ECO:0000256" key="9">
    <source>
        <dbReference type="ARBA" id="ARBA00022777"/>
    </source>
</evidence>
<evidence type="ECO:0000313" key="17">
    <source>
        <dbReference type="Proteomes" id="UP000076927"/>
    </source>
</evidence>
<dbReference type="InterPro" id="IPR005467">
    <property type="entry name" value="His_kinase_dom"/>
</dbReference>
<dbReference type="Gene3D" id="1.10.287.130">
    <property type="match status" value="1"/>
</dbReference>
<sequence length="423" mass="47111">MLLEKLFLSILIVLAPVLAYTAFSERWRHAQKPYVIGLLHGTASSLCLLCSFYASGLYWDLRYVPMIISTIYGGPVAGFINYLMIMGTRTYLGGDALLFGFVSITLTFIGPILFARKAKHWSGPARIKAAVLISCYPNMIMLLILISYSLTRSSSAESTFNVYTGAVLFGMMQIFGTWLASMLLEFTYERTKMISDIQRAEKLKTMGELAASIAHEVRNPLTVVQGFLQLMRPHQTGKNQQYLHIALTELARAETIISDYLSFSKTKLTRLEVFEITNLLHNVVLLLSPLATKHNVTMKYNEDGPMYLYTDRGQLQQALVNIIKNAIEATNAMKHGEVSVYSTIIEGTPPMAQIMIKDNGRGMTPEQLTRIGTLFFSMKDVGTGLGTAVAIRIIEEMNGRITYTSEPGAGTMVMLLLPLHTKN</sequence>
<proteinExistence type="predicted"/>
<dbReference type="EMBL" id="CP011388">
    <property type="protein sequence ID" value="ANE47675.1"/>
    <property type="molecule type" value="Genomic_DNA"/>
</dbReference>
<keyword evidence="12" id="KW-0902">Two-component regulatory system</keyword>
<dbReference type="Proteomes" id="UP000076927">
    <property type="component" value="Chromosome"/>
</dbReference>
<dbReference type="AlphaFoldDB" id="A0A172TKU3"/>
<dbReference type="InterPro" id="IPR003661">
    <property type="entry name" value="HisK_dim/P_dom"/>
</dbReference>
<dbReference type="OrthoDB" id="9815750at2"/>
<dbReference type="PANTHER" id="PTHR43065:SF46">
    <property type="entry name" value="C4-DICARBOXYLATE TRANSPORT SENSOR PROTEIN DCTB"/>
    <property type="match status" value="1"/>
</dbReference>
<keyword evidence="17" id="KW-1185">Reference proteome</keyword>
<dbReference type="PANTHER" id="PTHR43065">
    <property type="entry name" value="SENSOR HISTIDINE KINASE"/>
    <property type="match status" value="1"/>
</dbReference>
<dbReference type="GO" id="GO:0000155">
    <property type="term" value="F:phosphorelay sensor kinase activity"/>
    <property type="evidence" value="ECO:0007669"/>
    <property type="project" value="InterPro"/>
</dbReference>
<dbReference type="GO" id="GO:0005524">
    <property type="term" value="F:ATP binding"/>
    <property type="evidence" value="ECO:0007669"/>
    <property type="project" value="UniProtKB-KW"/>
</dbReference>
<comment type="subcellular location">
    <subcellularLocation>
        <location evidence="2">Cell membrane</location>
        <topology evidence="2">Multi-pass membrane protein</topology>
    </subcellularLocation>
</comment>
<evidence type="ECO:0000256" key="1">
    <source>
        <dbReference type="ARBA" id="ARBA00000085"/>
    </source>
</evidence>
<keyword evidence="6" id="KW-0808">Transferase</keyword>
<dbReference type="SMART" id="SM00388">
    <property type="entry name" value="HisKA"/>
    <property type="match status" value="1"/>
</dbReference>
<evidence type="ECO:0000256" key="2">
    <source>
        <dbReference type="ARBA" id="ARBA00004651"/>
    </source>
</evidence>
<reference evidence="16 17" key="1">
    <citation type="submission" date="2015-01" db="EMBL/GenBank/DDBJ databases">
        <title>Paenibacillus swuensis/DY6/whole genome sequencing.</title>
        <authorList>
            <person name="Kim M.K."/>
            <person name="Srinivasan S."/>
            <person name="Lee J.-J."/>
        </authorList>
    </citation>
    <scope>NUCLEOTIDE SEQUENCE [LARGE SCALE GENOMIC DNA]</scope>
    <source>
        <strain evidence="16 17">DY6</strain>
    </source>
</reference>
<feature type="transmembrane region" description="Helical" evidence="14">
    <location>
        <begin position="127"/>
        <end position="150"/>
    </location>
</feature>
<dbReference type="PATRIC" id="fig|1178515.4.peg.3388"/>
<protein>
    <recommendedName>
        <fullName evidence="3">histidine kinase</fullName>
        <ecNumber evidence="3">2.7.13.3</ecNumber>
    </recommendedName>
</protein>
<dbReference type="SUPFAM" id="SSF47384">
    <property type="entry name" value="Homodimeric domain of signal transducing histidine kinase"/>
    <property type="match status" value="1"/>
</dbReference>
<evidence type="ECO:0000256" key="5">
    <source>
        <dbReference type="ARBA" id="ARBA00022553"/>
    </source>
</evidence>
<evidence type="ECO:0000256" key="7">
    <source>
        <dbReference type="ARBA" id="ARBA00022692"/>
    </source>
</evidence>
<dbReference type="PROSITE" id="PS50109">
    <property type="entry name" value="HIS_KIN"/>
    <property type="match status" value="1"/>
</dbReference>
<keyword evidence="7 14" id="KW-0812">Transmembrane</keyword>
<dbReference type="KEGG" id="pswu:SY83_16855"/>
<evidence type="ECO:0000256" key="12">
    <source>
        <dbReference type="ARBA" id="ARBA00023012"/>
    </source>
</evidence>
<dbReference type="Pfam" id="PF07694">
    <property type="entry name" value="5TM-5TMR_LYT"/>
    <property type="match status" value="1"/>
</dbReference>
<comment type="catalytic activity">
    <reaction evidence="1">
        <text>ATP + protein L-histidine = ADP + protein N-phospho-L-histidine.</text>
        <dbReference type="EC" id="2.7.13.3"/>
    </reaction>
</comment>
<gene>
    <name evidence="16" type="ORF">SY83_16855</name>
</gene>
<keyword evidence="11 14" id="KW-1133">Transmembrane helix</keyword>
<dbReference type="InterPro" id="IPR011620">
    <property type="entry name" value="Sig_transdc_His_kinase_LytS_TM"/>
</dbReference>
<dbReference type="EC" id="2.7.13.3" evidence="3"/>
<feature type="transmembrane region" description="Helical" evidence="14">
    <location>
        <begin position="162"/>
        <end position="184"/>
    </location>
</feature>
<dbReference type="Pfam" id="PF02518">
    <property type="entry name" value="HATPase_c"/>
    <property type="match status" value="1"/>
</dbReference>
<feature type="transmembrane region" description="Helical" evidence="14">
    <location>
        <begin position="66"/>
        <end position="85"/>
    </location>
</feature>
<dbReference type="SMART" id="SM00387">
    <property type="entry name" value="HATPase_c"/>
    <property type="match status" value="1"/>
</dbReference>
<name>A0A172TKU3_9BACL</name>
<organism evidence="16 17">
    <name type="scientific">Paenibacillus swuensis</name>
    <dbReference type="NCBI Taxonomy" id="1178515"/>
    <lineage>
        <taxon>Bacteria</taxon>
        <taxon>Bacillati</taxon>
        <taxon>Bacillota</taxon>
        <taxon>Bacilli</taxon>
        <taxon>Bacillales</taxon>
        <taxon>Paenibacillaceae</taxon>
        <taxon>Paenibacillus</taxon>
    </lineage>
</organism>
<dbReference type="Gene3D" id="3.30.565.10">
    <property type="entry name" value="Histidine kinase-like ATPase, C-terminal domain"/>
    <property type="match status" value="1"/>
</dbReference>
<feature type="domain" description="Histidine kinase" evidence="15">
    <location>
        <begin position="212"/>
        <end position="421"/>
    </location>
</feature>
<evidence type="ECO:0000256" key="10">
    <source>
        <dbReference type="ARBA" id="ARBA00022840"/>
    </source>
</evidence>
<keyword evidence="10" id="KW-0067">ATP-binding</keyword>
<dbReference type="InterPro" id="IPR004358">
    <property type="entry name" value="Sig_transdc_His_kin-like_C"/>
</dbReference>
<evidence type="ECO:0000256" key="11">
    <source>
        <dbReference type="ARBA" id="ARBA00022989"/>
    </source>
</evidence>
<keyword evidence="13 14" id="KW-0472">Membrane</keyword>
<dbReference type="CDD" id="cd00082">
    <property type="entry name" value="HisKA"/>
    <property type="match status" value="1"/>
</dbReference>
<evidence type="ECO:0000256" key="3">
    <source>
        <dbReference type="ARBA" id="ARBA00012438"/>
    </source>
</evidence>
<evidence type="ECO:0000256" key="13">
    <source>
        <dbReference type="ARBA" id="ARBA00023136"/>
    </source>
</evidence>
<keyword evidence="4" id="KW-1003">Cell membrane</keyword>
<keyword evidence="8" id="KW-0547">Nucleotide-binding</keyword>
<dbReference type="SUPFAM" id="SSF55874">
    <property type="entry name" value="ATPase domain of HSP90 chaperone/DNA topoisomerase II/histidine kinase"/>
    <property type="match status" value="1"/>
</dbReference>
<keyword evidence="5" id="KW-0597">Phosphoprotein</keyword>
<dbReference type="GO" id="GO:0005886">
    <property type="term" value="C:plasma membrane"/>
    <property type="evidence" value="ECO:0007669"/>
    <property type="project" value="UniProtKB-SubCell"/>
</dbReference>
<feature type="transmembrane region" description="Helical" evidence="14">
    <location>
        <begin position="35"/>
        <end position="54"/>
    </location>
</feature>
<dbReference type="GO" id="GO:0071555">
    <property type="term" value="P:cell wall organization"/>
    <property type="evidence" value="ECO:0007669"/>
    <property type="project" value="InterPro"/>
</dbReference>